<protein>
    <recommendedName>
        <fullName evidence="1">non-specific serine/threonine protein kinase</fullName>
        <ecNumber evidence="1">2.7.11.1</ecNumber>
    </recommendedName>
</protein>
<keyword evidence="9" id="KW-1185">Reference proteome</keyword>
<evidence type="ECO:0000256" key="3">
    <source>
        <dbReference type="ARBA" id="ARBA00022741"/>
    </source>
</evidence>
<evidence type="ECO:0000313" key="9">
    <source>
        <dbReference type="Proteomes" id="UP000262825"/>
    </source>
</evidence>
<keyword evidence="3" id="KW-0547">Nucleotide-binding</keyword>
<evidence type="ECO:0000256" key="1">
    <source>
        <dbReference type="ARBA" id="ARBA00012513"/>
    </source>
</evidence>
<dbReference type="GO" id="GO:0016020">
    <property type="term" value="C:membrane"/>
    <property type="evidence" value="ECO:0007669"/>
    <property type="project" value="TreeGrafter"/>
</dbReference>
<accession>A0A376B4V1</accession>
<organism evidence="8 9">
    <name type="scientific">Saccharomycodes ludwigii</name>
    <dbReference type="NCBI Taxonomy" id="36035"/>
    <lineage>
        <taxon>Eukaryota</taxon>
        <taxon>Fungi</taxon>
        <taxon>Dikarya</taxon>
        <taxon>Ascomycota</taxon>
        <taxon>Saccharomycotina</taxon>
        <taxon>Saccharomycetes</taxon>
        <taxon>Saccharomycodales</taxon>
        <taxon>Saccharomycodaceae</taxon>
        <taxon>Saccharomycodes</taxon>
    </lineage>
</organism>
<sequence>MKQYYRRISKIQSGSFSLVYKALNDLTKDVVALKCIPKPLGDNENNKLKKIIRVVSNEYKILNKLGRSNPFICTMVDFFETVDCFVFVLEYCEHGDLYDYIKFVRNNPSTATKIDFVKLVSQLVNALEYSHNLGITHRDIKPENILLDSNLNIKLTDWGLSLIGVKSTAACIGTEKYLAPETFAPNLILEEVENSSLAGEDNVPNYVSHKITNHGHTLNNGNTNHPGIGTSFKFDSSGYDCIKADYWSLGITLLYTLFASCPFKYASLTNPQNPSKNSNNRNFQRFISNPMSFIDEYYFQSILRQESMNNVYSRRTIHASMNIKEQNTPAFWLSFFQNHDHTEMEKSYRIHILHGISERVVKYLLPLDFTKRSLTKFDMHFQSFILGQQPQVLMRKNPKNTIAGTTNNHITKNPLFNGHFHNPYALRMTLQQQQQEQQQLQFQQQNQLPLRHQHVQEIHRSTQQQEAQHKHTFYNRIPNNITSSTPVMSYSGYDLNYDDGGTTTLINNNTDNTNSNSSAHNDNNASTNSPLENFHGDGIRAGIITSNASSNRAASVATSPLSHIGSNQVAHLPTPGSTSTTIIPNHNLATNATTINNNSANTINKNNSNTIIYDASVKTNTADNNNNNNNNNSVLQSFATNNNSNSNNMFNVSNYIDNSNTNMTIPKINTPPETCNDNVHSTLMMGTTTTTTSNNNTNTNDVNINIDNDSDLAFYCNGMALDPTFYANYANTLAQEPTGVANDVIIPNANNTNNHYNLLQQQPITDTHTNVNSSNMNIYALENNNNNVDIADSNMNSVSTGNNFDPFMHTNC</sequence>
<feature type="domain" description="Protein kinase" evidence="7">
    <location>
        <begin position="5"/>
        <end position="331"/>
    </location>
</feature>
<proteinExistence type="predicted"/>
<keyword evidence="2" id="KW-0808">Transferase</keyword>
<feature type="region of interest" description="Disordered" evidence="6">
    <location>
        <begin position="505"/>
        <end position="534"/>
    </location>
</feature>
<dbReference type="GO" id="GO:0005829">
    <property type="term" value="C:cytosol"/>
    <property type="evidence" value="ECO:0007669"/>
    <property type="project" value="TreeGrafter"/>
</dbReference>
<evidence type="ECO:0000256" key="4">
    <source>
        <dbReference type="ARBA" id="ARBA00022777"/>
    </source>
</evidence>
<dbReference type="GO" id="GO:0010506">
    <property type="term" value="P:regulation of autophagy"/>
    <property type="evidence" value="ECO:0007669"/>
    <property type="project" value="InterPro"/>
</dbReference>
<dbReference type="SMART" id="SM00220">
    <property type="entry name" value="S_TKc"/>
    <property type="match status" value="1"/>
</dbReference>
<dbReference type="PANTHER" id="PTHR24348">
    <property type="entry name" value="SERINE/THREONINE-PROTEIN KINASE UNC-51-RELATED"/>
    <property type="match status" value="1"/>
</dbReference>
<dbReference type="GO" id="GO:0000407">
    <property type="term" value="C:phagophore assembly site"/>
    <property type="evidence" value="ECO:0007669"/>
    <property type="project" value="TreeGrafter"/>
</dbReference>
<dbReference type="Pfam" id="PF00069">
    <property type="entry name" value="Pkinase"/>
    <property type="match status" value="1"/>
</dbReference>
<dbReference type="SUPFAM" id="SSF56112">
    <property type="entry name" value="Protein kinase-like (PK-like)"/>
    <property type="match status" value="1"/>
</dbReference>
<keyword evidence="5" id="KW-0067">ATP-binding</keyword>
<dbReference type="Gene3D" id="3.30.200.20">
    <property type="entry name" value="Phosphorylase Kinase, domain 1"/>
    <property type="match status" value="1"/>
</dbReference>
<dbReference type="GO" id="GO:0000045">
    <property type="term" value="P:autophagosome assembly"/>
    <property type="evidence" value="ECO:0007669"/>
    <property type="project" value="TreeGrafter"/>
</dbReference>
<dbReference type="GO" id="GO:0004674">
    <property type="term" value="F:protein serine/threonine kinase activity"/>
    <property type="evidence" value="ECO:0007669"/>
    <property type="project" value="UniProtKB-EC"/>
</dbReference>
<evidence type="ECO:0000256" key="6">
    <source>
        <dbReference type="SAM" id="MobiDB-lite"/>
    </source>
</evidence>
<dbReference type="PANTHER" id="PTHR24348:SF22">
    <property type="entry name" value="NON-SPECIFIC SERINE_THREONINE PROTEIN KINASE"/>
    <property type="match status" value="1"/>
</dbReference>
<reference evidence="9" key="1">
    <citation type="submission" date="2018-06" db="EMBL/GenBank/DDBJ databases">
        <authorList>
            <person name="Guldener U."/>
        </authorList>
    </citation>
    <scope>NUCLEOTIDE SEQUENCE [LARGE SCALE GENOMIC DNA]</scope>
    <source>
        <strain evidence="9">UTAD17</strain>
    </source>
</reference>
<dbReference type="InterPro" id="IPR000719">
    <property type="entry name" value="Prot_kinase_dom"/>
</dbReference>
<keyword evidence="4" id="KW-0418">Kinase</keyword>
<dbReference type="Gene3D" id="1.10.510.10">
    <property type="entry name" value="Transferase(Phosphotransferase) domain 1"/>
    <property type="match status" value="1"/>
</dbReference>
<evidence type="ECO:0000256" key="5">
    <source>
        <dbReference type="ARBA" id="ARBA00022840"/>
    </source>
</evidence>
<dbReference type="GO" id="GO:0005524">
    <property type="term" value="F:ATP binding"/>
    <property type="evidence" value="ECO:0007669"/>
    <property type="project" value="UniProtKB-KW"/>
</dbReference>
<evidence type="ECO:0000259" key="7">
    <source>
        <dbReference type="PROSITE" id="PS50011"/>
    </source>
</evidence>
<dbReference type="EC" id="2.7.11.1" evidence="1"/>
<evidence type="ECO:0000256" key="2">
    <source>
        <dbReference type="ARBA" id="ARBA00022679"/>
    </source>
</evidence>
<name>A0A376B4V1_9ASCO</name>
<dbReference type="EMBL" id="UFAJ01000099">
    <property type="protein sequence ID" value="SSD59160.1"/>
    <property type="molecule type" value="Genomic_DNA"/>
</dbReference>
<dbReference type="AlphaFoldDB" id="A0A376B4V1"/>
<dbReference type="InterPro" id="IPR008271">
    <property type="entry name" value="Ser/Thr_kinase_AS"/>
</dbReference>
<evidence type="ECO:0000313" key="8">
    <source>
        <dbReference type="EMBL" id="SSD59160.1"/>
    </source>
</evidence>
<dbReference type="InterPro" id="IPR011009">
    <property type="entry name" value="Kinase-like_dom_sf"/>
</dbReference>
<feature type="region of interest" description="Disordered" evidence="6">
    <location>
        <begin position="622"/>
        <end position="642"/>
    </location>
</feature>
<dbReference type="VEuPathDB" id="FungiDB:SCODWIG_00921"/>
<dbReference type="PROSITE" id="PS00108">
    <property type="entry name" value="PROTEIN_KINASE_ST"/>
    <property type="match status" value="1"/>
</dbReference>
<dbReference type="PROSITE" id="PS50011">
    <property type="entry name" value="PROTEIN_KINASE_DOM"/>
    <property type="match status" value="1"/>
</dbReference>
<dbReference type="GO" id="GO:0005776">
    <property type="term" value="C:autophagosome"/>
    <property type="evidence" value="ECO:0007669"/>
    <property type="project" value="TreeGrafter"/>
</dbReference>
<gene>
    <name evidence="8" type="ORF">SCODWIG_00921</name>
</gene>
<dbReference type="Proteomes" id="UP000262825">
    <property type="component" value="Unassembled WGS sequence"/>
</dbReference>
<dbReference type="InterPro" id="IPR045269">
    <property type="entry name" value="Atg1-like"/>
</dbReference>
<feature type="compositionally biased region" description="Low complexity" evidence="6">
    <location>
        <begin position="505"/>
        <end position="529"/>
    </location>
</feature>